<dbReference type="InterPro" id="IPR008991">
    <property type="entry name" value="Translation_prot_SH3-like_sf"/>
</dbReference>
<dbReference type="SMART" id="SM00738">
    <property type="entry name" value="NGN"/>
    <property type="match status" value="1"/>
</dbReference>
<dbReference type="Gene3D" id="3.30.70.940">
    <property type="entry name" value="NusG, N-terminal domain"/>
    <property type="match status" value="1"/>
</dbReference>
<dbReference type="InterPro" id="IPR036735">
    <property type="entry name" value="NGN_dom_sf"/>
</dbReference>
<dbReference type="Proteomes" id="UP000538666">
    <property type="component" value="Unassembled WGS sequence"/>
</dbReference>
<dbReference type="EMBL" id="JACHEK010000006">
    <property type="protein sequence ID" value="MBB6145190.1"/>
    <property type="molecule type" value="Genomic_DNA"/>
</dbReference>
<keyword evidence="3" id="KW-0804">Transcription</keyword>
<dbReference type="InterPro" id="IPR043425">
    <property type="entry name" value="NusG-like"/>
</dbReference>
<dbReference type="CDD" id="cd06091">
    <property type="entry name" value="KOW_NusG"/>
    <property type="match status" value="1"/>
</dbReference>
<dbReference type="AlphaFoldDB" id="A0A841JVL6"/>
<evidence type="ECO:0000256" key="3">
    <source>
        <dbReference type="ARBA" id="ARBA00023163"/>
    </source>
</evidence>
<keyword evidence="6" id="KW-1185">Reference proteome</keyword>
<keyword evidence="1" id="KW-0889">Transcription antitermination</keyword>
<evidence type="ECO:0000256" key="2">
    <source>
        <dbReference type="ARBA" id="ARBA00023015"/>
    </source>
</evidence>
<gene>
    <name evidence="5" type="ORF">HNQ77_003148</name>
</gene>
<dbReference type="SUPFAM" id="SSF82679">
    <property type="entry name" value="N-utilization substance G protein NusG, N-terminal domain"/>
    <property type="match status" value="1"/>
</dbReference>
<evidence type="ECO:0000259" key="4">
    <source>
        <dbReference type="SMART" id="SM00738"/>
    </source>
</evidence>
<dbReference type="SUPFAM" id="SSF50104">
    <property type="entry name" value="Translation proteins SH3-like domain"/>
    <property type="match status" value="1"/>
</dbReference>
<sequence length="186" mass="20473">MDIRWYAITTRSRHEKTAAAMLDALGVINFFPVSSELRQWSDRKRMVDFPLFPGYLFVRVNPGRESTLPILKTPGVVGFVGNQYGPSPIPDFEIDAVRRVLAEGTPCAPHPFLQEGDRVRVVRGALAGLEGTLVRAGSRTELVISIEMISRSVAVRVSREDVEPVVPGDMNSLNVSRTEIALGGQL</sequence>
<dbReference type="NCBIfam" id="NF033644">
    <property type="entry name" value="antiterm_UpxY"/>
    <property type="match status" value="1"/>
</dbReference>
<dbReference type="GO" id="GO:0031564">
    <property type="term" value="P:transcription antitermination"/>
    <property type="evidence" value="ECO:0007669"/>
    <property type="project" value="UniProtKB-KW"/>
</dbReference>
<dbReference type="GO" id="GO:0006354">
    <property type="term" value="P:DNA-templated transcription elongation"/>
    <property type="evidence" value="ECO:0007669"/>
    <property type="project" value="InterPro"/>
</dbReference>
<dbReference type="PANTHER" id="PTHR30265:SF4">
    <property type="entry name" value="KOW MOTIF FAMILY PROTEIN, EXPRESSED"/>
    <property type="match status" value="1"/>
</dbReference>
<accession>A0A841JVL6</accession>
<evidence type="ECO:0000313" key="6">
    <source>
        <dbReference type="Proteomes" id="UP000538666"/>
    </source>
</evidence>
<evidence type="ECO:0000256" key="1">
    <source>
        <dbReference type="ARBA" id="ARBA00022814"/>
    </source>
</evidence>
<dbReference type="InterPro" id="IPR006645">
    <property type="entry name" value="NGN-like_dom"/>
</dbReference>
<protein>
    <submittedName>
        <fullName evidence="5">Transcription antitermination factor NusG</fullName>
    </submittedName>
</protein>
<dbReference type="Pfam" id="PF02357">
    <property type="entry name" value="NusG"/>
    <property type="match status" value="1"/>
</dbReference>
<feature type="domain" description="NusG-like N-terminal" evidence="4">
    <location>
        <begin position="2"/>
        <end position="101"/>
    </location>
</feature>
<evidence type="ECO:0000313" key="5">
    <source>
        <dbReference type="EMBL" id="MBB6145190.1"/>
    </source>
</evidence>
<name>A0A841JVL6_9BACT</name>
<organism evidence="5 6">
    <name type="scientific">Silvibacterium bohemicum</name>
    <dbReference type="NCBI Taxonomy" id="1577686"/>
    <lineage>
        <taxon>Bacteria</taxon>
        <taxon>Pseudomonadati</taxon>
        <taxon>Acidobacteriota</taxon>
        <taxon>Terriglobia</taxon>
        <taxon>Terriglobales</taxon>
        <taxon>Acidobacteriaceae</taxon>
        <taxon>Silvibacterium</taxon>
    </lineage>
</organism>
<dbReference type="PANTHER" id="PTHR30265">
    <property type="entry name" value="RHO-INTERACTING TRANSCRIPTION TERMINATION FACTOR NUSG"/>
    <property type="match status" value="1"/>
</dbReference>
<comment type="caution">
    <text evidence="5">The sequence shown here is derived from an EMBL/GenBank/DDBJ whole genome shotgun (WGS) entry which is preliminary data.</text>
</comment>
<keyword evidence="2" id="KW-0805">Transcription regulation</keyword>
<reference evidence="5 6" key="1">
    <citation type="submission" date="2020-08" db="EMBL/GenBank/DDBJ databases">
        <title>Genomic Encyclopedia of Type Strains, Phase IV (KMG-IV): sequencing the most valuable type-strain genomes for metagenomic binning, comparative biology and taxonomic classification.</title>
        <authorList>
            <person name="Goeker M."/>
        </authorList>
    </citation>
    <scope>NUCLEOTIDE SEQUENCE [LARGE SCALE GENOMIC DNA]</scope>
    <source>
        <strain evidence="5 6">DSM 103733</strain>
    </source>
</reference>
<proteinExistence type="predicted"/>